<dbReference type="RefSeq" id="WP_134099536.1">
    <property type="nucleotide sequence ID" value="NZ_SODP01000001.1"/>
</dbReference>
<accession>A0A4R8CKQ8</accession>
<evidence type="ECO:0008006" key="3">
    <source>
        <dbReference type="Google" id="ProtNLM"/>
    </source>
</evidence>
<dbReference type="AlphaFoldDB" id="A0A4R8CKQ8"/>
<evidence type="ECO:0000313" key="2">
    <source>
        <dbReference type="Proteomes" id="UP000295146"/>
    </source>
</evidence>
<sequence>MRFVSLVHVEVNCSVPDDADFAAVTRGWLESGVAFFPALFDKVLSGAASAGFVDQPRGARMSHRKFSKRGWEQRLAGLETRPLGLTLSMWDDSEEDLGSAEITAIDEHFDQPGQVRLTLNAWAPELSAAGAGERWMSFLAECVGSRSVYYGQVVLDGNINHTTSLDMALKRNPIDSIGESAKFLRGYGWITLCPAVLADRLGGVAGLEASGAFAAVRSLTSGDVLLLATATPQEFDQAALRRVWSAVAPVLPPGQPKLTTGSEHNEVILDDAADAS</sequence>
<keyword evidence="2" id="KW-1185">Reference proteome</keyword>
<organism evidence="1 2">
    <name type="scientific">Kribbella pratensis</name>
    <dbReference type="NCBI Taxonomy" id="2512112"/>
    <lineage>
        <taxon>Bacteria</taxon>
        <taxon>Bacillati</taxon>
        <taxon>Actinomycetota</taxon>
        <taxon>Actinomycetes</taxon>
        <taxon>Propionibacteriales</taxon>
        <taxon>Kribbellaceae</taxon>
        <taxon>Kribbella</taxon>
    </lineage>
</organism>
<gene>
    <name evidence="1" type="ORF">EV653_1640</name>
</gene>
<dbReference type="EMBL" id="SODP01000001">
    <property type="protein sequence ID" value="TDW76483.1"/>
    <property type="molecule type" value="Genomic_DNA"/>
</dbReference>
<reference evidence="1 2" key="1">
    <citation type="submission" date="2019-03" db="EMBL/GenBank/DDBJ databases">
        <title>Genomic Encyclopedia of Type Strains, Phase III (KMG-III): the genomes of soil and plant-associated and newly described type strains.</title>
        <authorList>
            <person name="Whitman W."/>
        </authorList>
    </citation>
    <scope>NUCLEOTIDE SEQUENCE [LARGE SCALE GENOMIC DNA]</scope>
    <source>
        <strain evidence="1 2">VKM Ac-2573</strain>
    </source>
</reference>
<evidence type="ECO:0000313" key="1">
    <source>
        <dbReference type="EMBL" id="TDW76483.1"/>
    </source>
</evidence>
<proteinExistence type="predicted"/>
<comment type="caution">
    <text evidence="1">The sequence shown here is derived from an EMBL/GenBank/DDBJ whole genome shotgun (WGS) entry which is preliminary data.</text>
</comment>
<name>A0A4R8CKQ8_9ACTN</name>
<dbReference type="Proteomes" id="UP000295146">
    <property type="component" value="Unassembled WGS sequence"/>
</dbReference>
<dbReference type="OrthoDB" id="3811887at2"/>
<protein>
    <recommendedName>
        <fullName evidence="3">DUF3396 domain-containing protein</fullName>
    </recommendedName>
</protein>